<dbReference type="PANTHER" id="PTHR43130:SF2">
    <property type="entry name" value="DJ-1_PFPI DOMAIN-CONTAINING PROTEIN"/>
    <property type="match status" value="1"/>
</dbReference>
<dbReference type="InterPro" id="IPR052158">
    <property type="entry name" value="INH-QAR"/>
</dbReference>
<protein>
    <submittedName>
        <fullName evidence="2">AraC family transcriptional regulator</fullName>
    </submittedName>
</protein>
<evidence type="ECO:0000313" key="3">
    <source>
        <dbReference type="Proteomes" id="UP000473325"/>
    </source>
</evidence>
<organism evidence="2 3">
    <name type="scientific">Nocardioides flavescens</name>
    <dbReference type="NCBI Taxonomy" id="2691959"/>
    <lineage>
        <taxon>Bacteria</taxon>
        <taxon>Bacillati</taxon>
        <taxon>Actinomycetota</taxon>
        <taxon>Actinomycetes</taxon>
        <taxon>Propionibacteriales</taxon>
        <taxon>Nocardioidaceae</taxon>
        <taxon>Nocardioides</taxon>
    </lineage>
</organism>
<comment type="caution">
    <text evidence="2">The sequence shown here is derived from an EMBL/GenBank/DDBJ whole genome shotgun (WGS) entry which is preliminary data.</text>
</comment>
<dbReference type="PANTHER" id="PTHR43130">
    <property type="entry name" value="ARAC-FAMILY TRANSCRIPTIONAL REGULATOR"/>
    <property type="match status" value="1"/>
</dbReference>
<dbReference type="AlphaFoldDB" id="A0A6L7F2U5"/>
<proteinExistence type="predicted"/>
<dbReference type="Pfam" id="PF01965">
    <property type="entry name" value="DJ-1_PfpI"/>
    <property type="match status" value="1"/>
</dbReference>
<dbReference type="GO" id="GO:0006355">
    <property type="term" value="P:regulation of DNA-templated transcription"/>
    <property type="evidence" value="ECO:0007669"/>
    <property type="project" value="TreeGrafter"/>
</dbReference>
<gene>
    <name evidence="2" type="ORF">GRQ65_18980</name>
</gene>
<name>A0A6L7F2U5_9ACTN</name>
<dbReference type="SUPFAM" id="SSF52317">
    <property type="entry name" value="Class I glutamine amidotransferase-like"/>
    <property type="match status" value="1"/>
</dbReference>
<dbReference type="RefSeq" id="WP_160879573.1">
    <property type="nucleotide sequence ID" value="NZ_WUEK01000014.1"/>
</dbReference>
<dbReference type="InterPro" id="IPR029062">
    <property type="entry name" value="Class_I_gatase-like"/>
</dbReference>
<keyword evidence="3" id="KW-1185">Reference proteome</keyword>
<evidence type="ECO:0000259" key="1">
    <source>
        <dbReference type="Pfam" id="PF01965"/>
    </source>
</evidence>
<reference evidence="2 3" key="1">
    <citation type="submission" date="2019-12" db="EMBL/GenBank/DDBJ databases">
        <authorList>
            <person name="Kun Z."/>
        </authorList>
    </citation>
    <scope>NUCLEOTIDE SEQUENCE [LARGE SCALE GENOMIC DNA]</scope>
    <source>
        <strain evidence="2 3">YIM 123512</strain>
    </source>
</reference>
<dbReference type="Proteomes" id="UP000473325">
    <property type="component" value="Unassembled WGS sequence"/>
</dbReference>
<dbReference type="Gene3D" id="3.40.50.880">
    <property type="match status" value="1"/>
</dbReference>
<accession>A0A6L7F2U5</accession>
<sequence>MHIAIITAEGFNELDSLIALGVLNRYRAPGWRVTLATPAPRVTSMNGVVVEQMSTLQEAVTADAVLVGSGIATRELVEDPAVMGVLSGLEPGRQLVGAQCSGALVLARLGLLDDVPACTDLTTKPWVVAAGVEVLDQPFFARGDLATAGGCLSSAYLAAWVLARLVGREAAEDALHYVAPVGEKASYVERAWRNVAPYLPVAVATPAG</sequence>
<dbReference type="EMBL" id="WUEK01000014">
    <property type="protein sequence ID" value="MXG91632.1"/>
    <property type="molecule type" value="Genomic_DNA"/>
</dbReference>
<evidence type="ECO:0000313" key="2">
    <source>
        <dbReference type="EMBL" id="MXG91632.1"/>
    </source>
</evidence>
<dbReference type="InterPro" id="IPR002818">
    <property type="entry name" value="DJ-1/PfpI"/>
</dbReference>
<feature type="domain" description="DJ-1/PfpI" evidence="1">
    <location>
        <begin position="2"/>
        <end position="157"/>
    </location>
</feature>